<organism evidence="5">
    <name type="scientific">Argas monolakensis</name>
    <name type="common">Mono lake bird tick</name>
    <dbReference type="NCBI Taxonomy" id="34602"/>
    <lineage>
        <taxon>Eukaryota</taxon>
        <taxon>Metazoa</taxon>
        <taxon>Ecdysozoa</taxon>
        <taxon>Arthropoda</taxon>
        <taxon>Chelicerata</taxon>
        <taxon>Arachnida</taxon>
        <taxon>Acari</taxon>
        <taxon>Parasitiformes</taxon>
        <taxon>Ixodida</taxon>
        <taxon>Ixodoidea</taxon>
        <taxon>Argasidae</taxon>
        <taxon>Argasinae</taxon>
        <taxon>Argas</taxon>
    </lineage>
</organism>
<feature type="compositionally biased region" description="Basic residues" evidence="3">
    <location>
        <begin position="141"/>
        <end position="154"/>
    </location>
</feature>
<evidence type="ECO:0000256" key="1">
    <source>
        <dbReference type="ARBA" id="ARBA00004613"/>
    </source>
</evidence>
<feature type="compositionally biased region" description="Basic and acidic residues" evidence="3">
    <location>
        <begin position="101"/>
        <end position="140"/>
    </location>
</feature>
<name>Q09JX4_ARGMO</name>
<feature type="region of interest" description="Disordered" evidence="3">
    <location>
        <begin position="101"/>
        <end position="162"/>
    </location>
</feature>
<evidence type="ECO:0000313" key="5">
    <source>
        <dbReference type="EMBL" id="ABI52639.1"/>
    </source>
</evidence>
<evidence type="ECO:0000256" key="2">
    <source>
        <dbReference type="ARBA" id="ARBA00022525"/>
    </source>
</evidence>
<accession>Q09JX4</accession>
<reference evidence="5" key="1">
    <citation type="journal article" date="2008" name="Insect Biochem. Mol. Biol.">
        <title>Comparative sialomics between hard and soft ticks: implications for the evolution of blood-feeding behavior.</title>
        <authorList>
            <person name="Mans B.J."/>
            <person name="Andersen J.F."/>
            <person name="Francischetti I.M."/>
            <person name="Valenzuela J.G."/>
            <person name="Schwan T.G."/>
            <person name="Pham V.M."/>
            <person name="Garfield M.K."/>
            <person name="Hammer C.H."/>
            <person name="Ribeiro J.M."/>
        </authorList>
    </citation>
    <scope>NUCLEOTIDE SEQUENCE</scope>
    <source>
        <strain evidence="5">AM-17</strain>
        <tissue evidence="5">Adult salivary gland</tissue>
    </source>
</reference>
<dbReference type="InterPro" id="IPR011694">
    <property type="entry name" value="Ixonnexin-like"/>
</dbReference>
<evidence type="ECO:0000256" key="4">
    <source>
        <dbReference type="SAM" id="SignalP"/>
    </source>
</evidence>
<proteinExistence type="evidence at transcript level"/>
<dbReference type="AlphaFoldDB" id="Q09JX4"/>
<dbReference type="GO" id="GO:0005576">
    <property type="term" value="C:extracellular region"/>
    <property type="evidence" value="ECO:0007669"/>
    <property type="project" value="UniProtKB-SubCell"/>
</dbReference>
<protein>
    <submittedName>
        <fullName evidence="5">BTSP</fullName>
    </submittedName>
</protein>
<feature type="chain" id="PRO_5004167735" evidence="4">
    <location>
        <begin position="22"/>
        <end position="162"/>
    </location>
</feature>
<comment type="subcellular location">
    <subcellularLocation>
        <location evidence="1">Secreted</location>
    </subcellularLocation>
</comment>
<dbReference type="Pfam" id="PF07771">
    <property type="entry name" value="TSGP1"/>
    <property type="match status" value="1"/>
</dbReference>
<keyword evidence="4" id="KW-0732">Signal</keyword>
<feature type="signal peptide" evidence="4">
    <location>
        <begin position="1"/>
        <end position="21"/>
    </location>
</feature>
<evidence type="ECO:0000256" key="3">
    <source>
        <dbReference type="SAM" id="MobiDB-lite"/>
    </source>
</evidence>
<dbReference type="EMBL" id="DQ886722">
    <property type="protein sequence ID" value="ABI52639.1"/>
    <property type="molecule type" value="mRNA"/>
</dbReference>
<keyword evidence="2" id="KW-0964">Secreted</keyword>
<sequence>MQLRVATVVIVLATLGRSAWGLNPQIRGCEDQYRVEDTAMSACKTMCYFDSRNDRWVYSHYVDGTLCEVSGGSQGVCEDGDCKLRKSAKKETVAKIDSVAKEAEKIKAGKKQEGKEELPKKEEKKKKTEKEEPKKKEEEKKKKKEKKKKQKKGGKSTTTAEP</sequence>